<keyword evidence="4" id="KW-1185">Reference proteome</keyword>
<dbReference type="RefSeq" id="WP_390332564.1">
    <property type="nucleotide sequence ID" value="NZ_JBHRTP010000071.1"/>
</dbReference>
<dbReference type="Pfam" id="PF07514">
    <property type="entry name" value="TraI_2"/>
    <property type="match status" value="1"/>
</dbReference>
<feature type="compositionally biased region" description="Basic and acidic residues" evidence="1">
    <location>
        <begin position="477"/>
        <end position="489"/>
    </location>
</feature>
<feature type="region of interest" description="Disordered" evidence="1">
    <location>
        <begin position="419"/>
        <end position="499"/>
    </location>
</feature>
<organism evidence="3 4">
    <name type="scientific">Undibacterium arcticum</name>
    <dbReference type="NCBI Taxonomy" id="1762892"/>
    <lineage>
        <taxon>Bacteria</taxon>
        <taxon>Pseudomonadati</taxon>
        <taxon>Pseudomonadota</taxon>
        <taxon>Betaproteobacteria</taxon>
        <taxon>Burkholderiales</taxon>
        <taxon>Oxalobacteraceae</taxon>
        <taxon>Undibacterium</taxon>
    </lineage>
</organism>
<name>A0ABV7F7Y9_9BURK</name>
<evidence type="ECO:0000313" key="4">
    <source>
        <dbReference type="Proteomes" id="UP001595530"/>
    </source>
</evidence>
<dbReference type="Gene3D" id="1.10.3210.40">
    <property type="match status" value="1"/>
</dbReference>
<dbReference type="EMBL" id="JBHRTP010000071">
    <property type="protein sequence ID" value="MFC3110203.1"/>
    <property type="molecule type" value="Genomic_DNA"/>
</dbReference>
<gene>
    <name evidence="3" type="primary">mobH</name>
    <name evidence="3" type="ORF">ACFOFO_19930</name>
</gene>
<feature type="compositionally biased region" description="Basic and acidic residues" evidence="1">
    <location>
        <begin position="442"/>
        <end position="467"/>
    </location>
</feature>
<proteinExistence type="predicted"/>
<evidence type="ECO:0000259" key="2">
    <source>
        <dbReference type="Pfam" id="PF07514"/>
    </source>
</evidence>
<evidence type="ECO:0000256" key="1">
    <source>
        <dbReference type="SAM" id="MobiDB-lite"/>
    </source>
</evidence>
<dbReference type="Proteomes" id="UP001595530">
    <property type="component" value="Unassembled WGS sequence"/>
</dbReference>
<reference evidence="4" key="1">
    <citation type="journal article" date="2019" name="Int. J. Syst. Evol. Microbiol.">
        <title>The Global Catalogue of Microorganisms (GCM) 10K type strain sequencing project: providing services to taxonomists for standard genome sequencing and annotation.</title>
        <authorList>
            <consortium name="The Broad Institute Genomics Platform"/>
            <consortium name="The Broad Institute Genome Sequencing Center for Infectious Disease"/>
            <person name="Wu L."/>
            <person name="Ma J."/>
        </authorList>
    </citation>
    <scope>NUCLEOTIDE SEQUENCE [LARGE SCALE GENOMIC DNA]</scope>
    <source>
        <strain evidence="4">KCTC 42986</strain>
    </source>
</reference>
<feature type="domain" description="Uncharacterised" evidence="2">
    <location>
        <begin position="45"/>
        <end position="363"/>
    </location>
</feature>
<dbReference type="InterPro" id="IPR011119">
    <property type="entry name" value="Unchr_helicase_relaxase_TraI"/>
</dbReference>
<evidence type="ECO:0000313" key="3">
    <source>
        <dbReference type="EMBL" id="MFC3110203.1"/>
    </source>
</evidence>
<protein>
    <submittedName>
        <fullName evidence="3">MobH family relaxase</fullName>
    </submittedName>
</protein>
<accession>A0ABV7F7Y9</accession>
<feature type="region of interest" description="Disordered" evidence="1">
    <location>
        <begin position="1"/>
        <end position="26"/>
    </location>
</feature>
<sequence>MFNWLRKKSPPDLSSKAHGPLPAVPPKPHPVAPSIPVYPPVDVGIAVTDADQILASQQAMMDRLRILAGGTVEHYQRYYEVIVKNLATYIQLLPASQTETHQGAGGLFRLCLEVGFFSLQSAERVVFAGQVQVELRRELEPRWRYATFLAALCSELYRPLSDMVVTSQEGKAWPKYLKSLTDWTSETGIDRYFVQWHKARQLHTMVSGRADVAVIMRAILPDYALQYLEDASAEIVPVVFAVASGSSHPADNSVARIVYETRDKISKRDAAVRKENYGKLTVGNHLEPYLLDAMRQLYRTGFWKINETKSRLWYSPEGLFLIWKSAAKEIQKIAGEAGISGVPQDIATLAEILCDGKIAERNGLSSYWMITPPESKDEWQALKIANPLVLIEDETLQPVHVAIRREGVETLAKVGKEAVPKETPIKANKPKAKSSSDDADPDSDRPRSADVIDRNTDLSSLSDHDGEQDLDTIQRTGKREVVPDLDSAKPSKQAKQMPIAKAAKKIEEIDPDAEIRPALVQSSYSGNVAEAARPMLKPDVMEVIGKMIDDYRKGRHKQSILDVPQGIAFENQQVLRYGLPQERIVGLLHANDWLETPAANPNAKNIKVQTEGKTITCIVIKHKAAQFLGFHQDDEC</sequence>
<dbReference type="NCBIfam" id="NF041494">
    <property type="entry name" value="MobH"/>
    <property type="match status" value="1"/>
</dbReference>
<comment type="caution">
    <text evidence="3">The sequence shown here is derived from an EMBL/GenBank/DDBJ whole genome shotgun (WGS) entry which is preliminary data.</text>
</comment>